<protein>
    <submittedName>
        <fullName evidence="8">Alkylated DNA repair protein, putative</fullName>
    </submittedName>
</protein>
<evidence type="ECO:0000256" key="3">
    <source>
        <dbReference type="ARBA" id="ARBA00023002"/>
    </source>
</evidence>
<dbReference type="SUPFAM" id="SSF51197">
    <property type="entry name" value="Clavaminate synthase-like"/>
    <property type="match status" value="1"/>
</dbReference>
<dbReference type="Proteomes" id="UP000001591">
    <property type="component" value="Chromosome"/>
</dbReference>
<dbReference type="KEGG" id="rce:RC1_2852"/>
<dbReference type="GO" id="GO:0035516">
    <property type="term" value="F:broad specificity oxidative DNA demethylase activity"/>
    <property type="evidence" value="ECO:0007669"/>
    <property type="project" value="TreeGrafter"/>
</dbReference>
<feature type="binding site" evidence="5">
    <location>
        <position position="125"/>
    </location>
    <ligand>
        <name>substrate</name>
    </ligand>
</feature>
<evidence type="ECO:0000256" key="2">
    <source>
        <dbReference type="ARBA" id="ARBA00022964"/>
    </source>
</evidence>
<keyword evidence="3" id="KW-0560">Oxidoreductase</keyword>
<dbReference type="InterPro" id="IPR027450">
    <property type="entry name" value="AlkB-like"/>
</dbReference>
<dbReference type="GO" id="GO:0035513">
    <property type="term" value="P:oxidative RNA demethylation"/>
    <property type="evidence" value="ECO:0007669"/>
    <property type="project" value="TreeGrafter"/>
</dbReference>
<dbReference type="RefSeq" id="WP_012568004.1">
    <property type="nucleotide sequence ID" value="NC_011420.2"/>
</dbReference>
<dbReference type="PANTHER" id="PTHR16557">
    <property type="entry name" value="ALKYLATED DNA REPAIR PROTEIN ALKB-RELATED"/>
    <property type="match status" value="1"/>
</dbReference>
<dbReference type="InterPro" id="IPR004574">
    <property type="entry name" value="Alkb"/>
</dbReference>
<dbReference type="GO" id="GO:0035515">
    <property type="term" value="F:oxidative RNA demethylase activity"/>
    <property type="evidence" value="ECO:0007669"/>
    <property type="project" value="TreeGrafter"/>
</dbReference>
<feature type="binding site" evidence="6">
    <location>
        <position position="121"/>
    </location>
    <ligand>
        <name>Fe cation</name>
        <dbReference type="ChEBI" id="CHEBI:24875"/>
        <note>catalytic</note>
    </ligand>
</feature>
<sequence length="207" mass="22211">MPSPPSPDGFRYLPDRLDAAAQQALLDAVQQVAAAAPFQRYVTPGRGRPFSIDMTNAGPLGWVSDRRGYRYSPVHPATGRPWPPIPAALLDLWAELAGWPQPPQCCLVNLYRGGGARLGLHRDEDEEAADAPILNVSLGDTAVFRLGGRQRGDPTRSFLVPSGTVMVFAGEARAAFHGVDRILPGSSALLPEGGRLNLTLRRVTPGD</sequence>
<evidence type="ECO:0000256" key="5">
    <source>
        <dbReference type="PIRSR" id="PIRSR604574-1"/>
    </source>
</evidence>
<feature type="binding site" evidence="5">
    <location>
        <begin position="69"/>
        <end position="71"/>
    </location>
    <ligand>
        <name>substrate</name>
    </ligand>
</feature>
<keyword evidence="9" id="KW-1185">Reference proteome</keyword>
<keyword evidence="1 6" id="KW-0479">Metal-binding</keyword>
<reference evidence="8 9" key="1">
    <citation type="journal article" date="2010" name="BMC Genomics">
        <title>Metabolic flexibility revealed in the genome of the cyst-forming alpha-1 proteobacterium Rhodospirillum centenum.</title>
        <authorList>
            <person name="Lu Y.K."/>
            <person name="Marden J."/>
            <person name="Han M."/>
            <person name="Swingley W.D."/>
            <person name="Mastrian S.D."/>
            <person name="Chowdhury S.R."/>
            <person name="Hao J."/>
            <person name="Helmy T."/>
            <person name="Kim S."/>
            <person name="Kurdoglu A.A."/>
            <person name="Matthies H.J."/>
            <person name="Rollo D."/>
            <person name="Stothard P."/>
            <person name="Blankenship R.E."/>
            <person name="Bauer C.E."/>
            <person name="Touchman J.W."/>
        </authorList>
    </citation>
    <scope>NUCLEOTIDE SEQUENCE [LARGE SCALE GENOMIC DNA]</scope>
    <source>
        <strain evidence="9">ATCC 51521 / SW</strain>
    </source>
</reference>
<feature type="binding site" evidence="6">
    <location>
        <position position="177"/>
    </location>
    <ligand>
        <name>Fe cation</name>
        <dbReference type="ChEBI" id="CHEBI:24875"/>
        <note>catalytic</note>
    </ligand>
</feature>
<accession>B6IVA0</accession>
<feature type="domain" description="Fe2OG dioxygenase" evidence="7">
    <location>
        <begin position="102"/>
        <end position="204"/>
    </location>
</feature>
<evidence type="ECO:0000256" key="1">
    <source>
        <dbReference type="ARBA" id="ARBA00022723"/>
    </source>
</evidence>
<dbReference type="STRING" id="414684.RC1_2852"/>
<organism evidence="8 9">
    <name type="scientific">Rhodospirillum centenum (strain ATCC 51521 / SW)</name>
    <dbReference type="NCBI Taxonomy" id="414684"/>
    <lineage>
        <taxon>Bacteria</taxon>
        <taxon>Pseudomonadati</taxon>
        <taxon>Pseudomonadota</taxon>
        <taxon>Alphaproteobacteria</taxon>
        <taxon>Rhodospirillales</taxon>
        <taxon>Rhodospirillaceae</taxon>
        <taxon>Rhodospirillum</taxon>
    </lineage>
</organism>
<keyword evidence="2" id="KW-0223">Dioxygenase</keyword>
<dbReference type="InterPro" id="IPR037151">
    <property type="entry name" value="AlkB-like_sf"/>
</dbReference>
<dbReference type="eggNOG" id="COG3145">
    <property type="taxonomic scope" value="Bacteria"/>
</dbReference>
<dbReference type="InterPro" id="IPR005123">
    <property type="entry name" value="Oxoglu/Fe-dep_dioxygenase_dom"/>
</dbReference>
<keyword evidence="4 6" id="KW-0408">Iron</keyword>
<evidence type="ECO:0000313" key="9">
    <source>
        <dbReference type="Proteomes" id="UP000001591"/>
    </source>
</evidence>
<dbReference type="EMBL" id="CP000613">
    <property type="protein sequence ID" value="ACJ00224.1"/>
    <property type="molecule type" value="Genomic_DNA"/>
</dbReference>
<feature type="binding site" evidence="5">
    <location>
        <begin position="109"/>
        <end position="111"/>
    </location>
    <ligand>
        <name>2-oxoglutarate</name>
        <dbReference type="ChEBI" id="CHEBI:16810"/>
    </ligand>
</feature>
<dbReference type="PANTHER" id="PTHR16557:SF2">
    <property type="entry name" value="NUCLEIC ACID DIOXYGENASE ALKBH1"/>
    <property type="match status" value="1"/>
</dbReference>
<evidence type="ECO:0000313" key="8">
    <source>
        <dbReference type="EMBL" id="ACJ00224.1"/>
    </source>
</evidence>
<feature type="binding site" evidence="6">
    <location>
        <position position="123"/>
    </location>
    <ligand>
        <name>Fe cation</name>
        <dbReference type="ChEBI" id="CHEBI:24875"/>
        <note>catalytic</note>
    </ligand>
</feature>
<evidence type="ECO:0000256" key="6">
    <source>
        <dbReference type="PIRSR" id="PIRSR604574-2"/>
    </source>
</evidence>
<dbReference type="HOGENOM" id="CLU_039677_1_0_5"/>
<name>B6IVA0_RHOCS</name>
<feature type="binding site" evidence="5">
    <location>
        <position position="151"/>
    </location>
    <ligand>
        <name>substrate</name>
    </ligand>
</feature>
<dbReference type="Gene3D" id="2.60.120.590">
    <property type="entry name" value="Alpha-ketoglutarate-dependent dioxygenase AlkB-like"/>
    <property type="match status" value="1"/>
</dbReference>
<gene>
    <name evidence="8" type="primary">alkB</name>
    <name evidence="8" type="ordered locus">RC1_2852</name>
</gene>
<dbReference type="PROSITE" id="PS51471">
    <property type="entry name" value="FE2OG_OXY"/>
    <property type="match status" value="1"/>
</dbReference>
<evidence type="ECO:0000259" key="7">
    <source>
        <dbReference type="PROSITE" id="PS51471"/>
    </source>
</evidence>
<dbReference type="Pfam" id="PF13532">
    <property type="entry name" value="2OG-FeII_Oxy_2"/>
    <property type="match status" value="1"/>
</dbReference>
<feature type="binding site" evidence="5">
    <location>
        <begin position="195"/>
        <end position="201"/>
    </location>
    <ligand>
        <name>2-oxoglutarate</name>
        <dbReference type="ChEBI" id="CHEBI:16810"/>
    </ligand>
</feature>
<proteinExistence type="predicted"/>
<dbReference type="AlphaFoldDB" id="B6IVA0"/>
<feature type="binding site" evidence="5">
    <location>
        <position position="62"/>
    </location>
    <ligand>
        <name>substrate</name>
    </ligand>
</feature>
<dbReference type="GO" id="GO:0008198">
    <property type="term" value="F:ferrous iron binding"/>
    <property type="evidence" value="ECO:0007669"/>
    <property type="project" value="TreeGrafter"/>
</dbReference>
<dbReference type="OrthoDB" id="9796932at2"/>
<dbReference type="GO" id="GO:0005737">
    <property type="term" value="C:cytoplasm"/>
    <property type="evidence" value="ECO:0007669"/>
    <property type="project" value="TreeGrafter"/>
</dbReference>
<evidence type="ECO:0000256" key="4">
    <source>
        <dbReference type="ARBA" id="ARBA00023004"/>
    </source>
</evidence>
<comment type="cofactor">
    <cofactor evidence="6">
        <name>Fe(2+)</name>
        <dbReference type="ChEBI" id="CHEBI:29033"/>
    </cofactor>
    <text evidence="6">Binds 1 Fe(2+) ion per subunit.</text>
</comment>